<evidence type="ECO:0000313" key="1">
    <source>
        <dbReference type="EMBL" id="MDJ1496567.1"/>
    </source>
</evidence>
<dbReference type="Proteomes" id="UP001228581">
    <property type="component" value="Unassembled WGS sequence"/>
</dbReference>
<protein>
    <recommendedName>
        <fullName evidence="3">HTH cro/C1-type domain-containing protein</fullName>
    </recommendedName>
</protein>
<comment type="caution">
    <text evidence="1">The sequence shown here is derived from an EMBL/GenBank/DDBJ whole genome shotgun (WGS) entry which is preliminary data.</text>
</comment>
<evidence type="ECO:0000313" key="2">
    <source>
        <dbReference type="Proteomes" id="UP001228581"/>
    </source>
</evidence>
<dbReference type="RefSeq" id="WP_314001481.1">
    <property type="nucleotide sequence ID" value="NZ_JASJOT010000023.1"/>
</dbReference>
<evidence type="ECO:0008006" key="3">
    <source>
        <dbReference type="Google" id="ProtNLM"/>
    </source>
</evidence>
<accession>A0ABT7CUF3</accession>
<reference evidence="1 2" key="1">
    <citation type="submission" date="2023-05" db="EMBL/GenBank/DDBJ databases">
        <authorList>
            <person name="Zhang X."/>
        </authorList>
    </citation>
    <scope>NUCLEOTIDE SEQUENCE [LARGE SCALE GENOMIC DNA]</scope>
    <source>
        <strain evidence="1 2">DM2B3-1</strain>
    </source>
</reference>
<gene>
    <name evidence="1" type="ORF">QNI19_26780</name>
</gene>
<sequence>MDSALQKRVEKIRELKDKFRIDQNTLATYSGKSRTTVSIVLVQSDERYLTESNISAIEAGIEKILDEYRKELCVSKEA</sequence>
<organism evidence="1 2">
    <name type="scientific">Xanthocytophaga flava</name>
    <dbReference type="NCBI Taxonomy" id="3048013"/>
    <lineage>
        <taxon>Bacteria</taxon>
        <taxon>Pseudomonadati</taxon>
        <taxon>Bacteroidota</taxon>
        <taxon>Cytophagia</taxon>
        <taxon>Cytophagales</taxon>
        <taxon>Rhodocytophagaceae</taxon>
        <taxon>Xanthocytophaga</taxon>
    </lineage>
</organism>
<dbReference type="EMBL" id="JASJOT010000023">
    <property type="protein sequence ID" value="MDJ1496567.1"/>
    <property type="molecule type" value="Genomic_DNA"/>
</dbReference>
<keyword evidence="2" id="KW-1185">Reference proteome</keyword>
<name>A0ABT7CUF3_9BACT</name>
<proteinExistence type="predicted"/>